<dbReference type="RefSeq" id="WP_231921277.1">
    <property type="nucleotide sequence ID" value="NZ_LT594323.1"/>
</dbReference>
<feature type="transmembrane region" description="Helical" evidence="2">
    <location>
        <begin position="172"/>
        <end position="191"/>
    </location>
</feature>
<proteinExistence type="predicted"/>
<feature type="transmembrane region" description="Helical" evidence="2">
    <location>
        <begin position="212"/>
        <end position="229"/>
    </location>
</feature>
<protein>
    <submittedName>
        <fullName evidence="3">Low temperature requirement protein LtrA</fullName>
    </submittedName>
</protein>
<dbReference type="Proteomes" id="UP000199385">
    <property type="component" value="Chromosome I"/>
</dbReference>
<dbReference type="Pfam" id="PF06772">
    <property type="entry name" value="LtrA"/>
    <property type="match status" value="1"/>
</dbReference>
<feature type="transmembrane region" description="Helical" evidence="2">
    <location>
        <begin position="147"/>
        <end position="166"/>
    </location>
</feature>
<accession>A0A1A9ABR1</accession>
<feature type="compositionally biased region" description="Low complexity" evidence="1">
    <location>
        <begin position="466"/>
        <end position="477"/>
    </location>
</feature>
<evidence type="ECO:0000313" key="3">
    <source>
        <dbReference type="EMBL" id="SBT53593.1"/>
    </source>
</evidence>
<organism evidence="3 4">
    <name type="scientific">Micromonospora auratinigra</name>
    <dbReference type="NCBI Taxonomy" id="261654"/>
    <lineage>
        <taxon>Bacteria</taxon>
        <taxon>Bacillati</taxon>
        <taxon>Actinomycetota</taxon>
        <taxon>Actinomycetes</taxon>
        <taxon>Micromonosporales</taxon>
        <taxon>Micromonosporaceae</taxon>
        <taxon>Micromonospora</taxon>
    </lineage>
</organism>
<dbReference type="PANTHER" id="PTHR36840">
    <property type="entry name" value="BLL5714 PROTEIN"/>
    <property type="match status" value="1"/>
</dbReference>
<evidence type="ECO:0000256" key="2">
    <source>
        <dbReference type="SAM" id="Phobius"/>
    </source>
</evidence>
<feature type="transmembrane region" description="Helical" evidence="2">
    <location>
        <begin position="117"/>
        <end position="135"/>
    </location>
</feature>
<dbReference type="EMBL" id="LT594323">
    <property type="protein sequence ID" value="SBT53593.1"/>
    <property type="molecule type" value="Genomic_DNA"/>
</dbReference>
<feature type="transmembrane region" description="Helical" evidence="2">
    <location>
        <begin position="343"/>
        <end position="360"/>
    </location>
</feature>
<evidence type="ECO:0000313" key="4">
    <source>
        <dbReference type="Proteomes" id="UP000199385"/>
    </source>
</evidence>
<keyword evidence="2" id="KW-0472">Membrane</keyword>
<feature type="transmembrane region" description="Helical" evidence="2">
    <location>
        <begin position="85"/>
        <end position="105"/>
    </location>
</feature>
<sequence length="477" mass="51426">MAEQRGGGLLRMGVTSGRATFLELFFDLVFVFALTRVSQRLIRDLPATGRALAAGVGKTLLLFLALWLVWTITTWLTSRYEPERTAIQVVVVGSMFGSLVMGVALPRALEERALPFALAYVSVMVLRPLVVVFALRGHPRRTVPLRLAAWAAVTALPWLLGALGPAGLRVPLWTVALALDYVGLLTGWPLPRLGAAAARGWRIAGEHLAERYQQIFLISLGESILVIGVTYSGKPFSGESAGAFVVSFGTVALLWRIYFHRAGHLLPAALRLAPYPGRLGASAALTHLFIVLGVLATAVGYELVIVDPYGREAGWLLFVVGGPALFLAARARFEYEIFARISSSRVVGTVLLVLLAPLLARAAPVLALTVVAGVLALVAGLDALRSRGRPVEEPASPIGRERRPRGRRLSGRLRRRWGGTARRAPGARRPARPSPSRPDRRGRPRSTAASGWSRRCRAPRRPPGPVRRSPAAGVPSG</sequence>
<dbReference type="InterPro" id="IPR010640">
    <property type="entry name" value="Low_temperature_requirement_A"/>
</dbReference>
<dbReference type="AlphaFoldDB" id="A0A1A9ABR1"/>
<feature type="transmembrane region" description="Helical" evidence="2">
    <location>
        <begin position="279"/>
        <end position="301"/>
    </location>
</feature>
<name>A0A1A9ABR1_9ACTN</name>
<keyword evidence="2" id="KW-1133">Transmembrane helix</keyword>
<keyword evidence="2" id="KW-0812">Transmembrane</keyword>
<dbReference type="PANTHER" id="PTHR36840:SF1">
    <property type="entry name" value="BLL5714 PROTEIN"/>
    <property type="match status" value="1"/>
</dbReference>
<keyword evidence="4" id="KW-1185">Reference proteome</keyword>
<feature type="compositionally biased region" description="Basic residues" evidence="1">
    <location>
        <begin position="402"/>
        <end position="417"/>
    </location>
</feature>
<dbReference type="PATRIC" id="fig|261654.4.peg.6282"/>
<evidence type="ECO:0000256" key="1">
    <source>
        <dbReference type="SAM" id="MobiDB-lite"/>
    </source>
</evidence>
<feature type="region of interest" description="Disordered" evidence="1">
    <location>
        <begin position="389"/>
        <end position="477"/>
    </location>
</feature>
<feature type="transmembrane region" description="Helical" evidence="2">
    <location>
        <begin position="51"/>
        <end position="73"/>
    </location>
</feature>
<feature type="transmembrane region" description="Helical" evidence="2">
    <location>
        <begin position="366"/>
        <end position="384"/>
    </location>
</feature>
<feature type="transmembrane region" description="Helical" evidence="2">
    <location>
        <begin position="21"/>
        <end position="39"/>
    </location>
</feature>
<gene>
    <name evidence="3" type="ORF">GA0070611_6202</name>
</gene>
<reference evidence="4" key="1">
    <citation type="submission" date="2016-06" db="EMBL/GenBank/DDBJ databases">
        <authorList>
            <person name="Varghese N."/>
            <person name="Submissions Spin"/>
        </authorList>
    </citation>
    <scope>NUCLEOTIDE SEQUENCE [LARGE SCALE GENOMIC DNA]</scope>
    <source>
        <strain evidence="4">DSM 44815</strain>
    </source>
</reference>
<feature type="transmembrane region" description="Helical" evidence="2">
    <location>
        <begin position="241"/>
        <end position="259"/>
    </location>
</feature>
<feature type="transmembrane region" description="Helical" evidence="2">
    <location>
        <begin position="313"/>
        <end position="331"/>
    </location>
</feature>